<dbReference type="InterPro" id="IPR017900">
    <property type="entry name" value="4Fe4S_Fe_S_CS"/>
</dbReference>
<keyword evidence="5" id="KW-0479">Metal-binding</keyword>
<keyword evidence="3" id="KW-0004">4Fe-4S</keyword>
<evidence type="ECO:0000256" key="8">
    <source>
        <dbReference type="ARBA" id="ARBA00022982"/>
    </source>
</evidence>
<dbReference type="EMBL" id="AP025730">
    <property type="protein sequence ID" value="BDI05056.1"/>
    <property type="molecule type" value="Genomic_DNA"/>
</dbReference>
<keyword evidence="7" id="KW-1278">Translocase</keyword>
<evidence type="ECO:0000313" key="15">
    <source>
        <dbReference type="Proteomes" id="UP001057498"/>
    </source>
</evidence>
<dbReference type="InterPro" id="IPR050294">
    <property type="entry name" value="RnfB_subfamily"/>
</dbReference>
<name>A0ABN6PJ34_9BURK</name>
<evidence type="ECO:0000256" key="1">
    <source>
        <dbReference type="ARBA" id="ARBA00022448"/>
    </source>
</evidence>
<dbReference type="PROSITE" id="PS00198">
    <property type="entry name" value="4FE4S_FER_1"/>
    <property type="match status" value="2"/>
</dbReference>
<keyword evidence="8" id="KW-0249">Electron transport</keyword>
<evidence type="ECO:0008006" key="16">
    <source>
        <dbReference type="Google" id="ProtNLM"/>
    </source>
</evidence>
<dbReference type="Pfam" id="PF04060">
    <property type="entry name" value="FeS"/>
    <property type="match status" value="1"/>
</dbReference>
<dbReference type="InterPro" id="IPR010207">
    <property type="entry name" value="Elect_transpt_cplx_RnfB/RsxB"/>
</dbReference>
<accession>A0ABN6PJ34</accession>
<dbReference type="Pfam" id="PF14697">
    <property type="entry name" value="Fer4_21"/>
    <property type="match status" value="1"/>
</dbReference>
<keyword evidence="11" id="KW-0472">Membrane</keyword>
<keyword evidence="4" id="KW-0997">Cell inner membrane</keyword>
<keyword evidence="6" id="KW-0677">Repeat</keyword>
<evidence type="ECO:0000256" key="3">
    <source>
        <dbReference type="ARBA" id="ARBA00022485"/>
    </source>
</evidence>
<sequence>MPENTPAPTASAEAINALLPQTQCTRCGYDDCRAYAQAVAVGDAAINRCPPGGAEGIARLASLTGQAAAALDPSCGTETERTVVWIDEAWCIGCTLCILACPMDCIVGANKRMHTVVEPDCTGCELCLPVCPVDCIQVESATPSRTGWQAWSPAQASAAKQRYDARQARQQRLSASHAEALAAKAQHKLAHLAELTKANSPAELDRKRSIIEAALARARQRRAPT</sequence>
<dbReference type="NCBIfam" id="TIGR01944">
    <property type="entry name" value="rnfB"/>
    <property type="match status" value="1"/>
</dbReference>
<dbReference type="InterPro" id="IPR007202">
    <property type="entry name" value="4Fe-4S_dom"/>
</dbReference>
<evidence type="ECO:0000256" key="10">
    <source>
        <dbReference type="ARBA" id="ARBA00023014"/>
    </source>
</evidence>
<dbReference type="PANTHER" id="PTHR42859">
    <property type="entry name" value="OXIDOREDUCTASE"/>
    <property type="match status" value="1"/>
</dbReference>
<evidence type="ECO:0000256" key="9">
    <source>
        <dbReference type="ARBA" id="ARBA00023004"/>
    </source>
</evidence>
<dbReference type="PANTHER" id="PTHR42859:SF3">
    <property type="entry name" value="ION-TRANSLOCATING OXIDOREDUCTASE COMPLEX SUBUNIT B"/>
    <property type="match status" value="1"/>
</dbReference>
<proteinExistence type="predicted"/>
<feature type="domain" description="4Fe-4S ferredoxin-type" evidence="12">
    <location>
        <begin position="113"/>
        <end position="141"/>
    </location>
</feature>
<protein>
    <recommendedName>
        <fullName evidence="16">Rnf electron transport complex subunit B</fullName>
    </recommendedName>
</protein>
<dbReference type="Proteomes" id="UP001057498">
    <property type="component" value="Chromosome"/>
</dbReference>
<evidence type="ECO:0000259" key="13">
    <source>
        <dbReference type="PROSITE" id="PS51656"/>
    </source>
</evidence>
<dbReference type="PROSITE" id="PS51379">
    <property type="entry name" value="4FE4S_FER_2"/>
    <property type="match status" value="2"/>
</dbReference>
<dbReference type="Gene3D" id="3.30.70.20">
    <property type="match status" value="1"/>
</dbReference>
<gene>
    <name evidence="14" type="ORF">CATMQ487_20260</name>
</gene>
<reference evidence="14" key="1">
    <citation type="submission" date="2022-04" db="EMBL/GenBank/DDBJ databases">
        <title>Whole genome sequence of Sphaerotilus sp. FB-5.</title>
        <authorList>
            <person name="Takeda M."/>
            <person name="Narihara S."/>
            <person name="Akimoto M."/>
            <person name="Akimoto R."/>
            <person name="Nishiyashiki S."/>
            <person name="Murakami T."/>
        </authorList>
    </citation>
    <scope>NUCLEOTIDE SEQUENCE</scope>
    <source>
        <strain evidence="14">FB-5</strain>
    </source>
</reference>
<evidence type="ECO:0000259" key="12">
    <source>
        <dbReference type="PROSITE" id="PS51379"/>
    </source>
</evidence>
<dbReference type="RefSeq" id="WP_251973738.1">
    <property type="nucleotide sequence ID" value="NZ_AP025730.1"/>
</dbReference>
<evidence type="ECO:0000256" key="5">
    <source>
        <dbReference type="ARBA" id="ARBA00022723"/>
    </source>
</evidence>
<evidence type="ECO:0000256" key="2">
    <source>
        <dbReference type="ARBA" id="ARBA00022475"/>
    </source>
</evidence>
<dbReference type="InterPro" id="IPR017896">
    <property type="entry name" value="4Fe4S_Fe-S-bd"/>
</dbReference>
<keyword evidence="9" id="KW-0408">Iron</keyword>
<keyword evidence="1" id="KW-0813">Transport</keyword>
<evidence type="ECO:0000256" key="6">
    <source>
        <dbReference type="ARBA" id="ARBA00022737"/>
    </source>
</evidence>
<evidence type="ECO:0000313" key="14">
    <source>
        <dbReference type="EMBL" id="BDI05056.1"/>
    </source>
</evidence>
<evidence type="ECO:0000256" key="11">
    <source>
        <dbReference type="ARBA" id="ARBA00023136"/>
    </source>
</evidence>
<evidence type="ECO:0000256" key="7">
    <source>
        <dbReference type="ARBA" id="ARBA00022967"/>
    </source>
</evidence>
<evidence type="ECO:0000256" key="4">
    <source>
        <dbReference type="ARBA" id="ARBA00022519"/>
    </source>
</evidence>
<dbReference type="Gene3D" id="1.10.15.40">
    <property type="entry name" value="Electron transport complex subunit B, putative Fe-S cluster"/>
    <property type="match status" value="1"/>
</dbReference>
<dbReference type="PROSITE" id="PS51656">
    <property type="entry name" value="4FE4S"/>
    <property type="match status" value="1"/>
</dbReference>
<dbReference type="SUPFAM" id="SSF54862">
    <property type="entry name" value="4Fe-4S ferredoxins"/>
    <property type="match status" value="1"/>
</dbReference>
<feature type="domain" description="4Fe-4S" evidence="13">
    <location>
        <begin position="7"/>
        <end position="66"/>
    </location>
</feature>
<keyword evidence="15" id="KW-1185">Reference proteome</keyword>
<organism evidence="14 15">
    <name type="scientific">Sphaerotilus microaerophilus</name>
    <dbReference type="NCBI Taxonomy" id="2914710"/>
    <lineage>
        <taxon>Bacteria</taxon>
        <taxon>Pseudomonadati</taxon>
        <taxon>Pseudomonadota</taxon>
        <taxon>Betaproteobacteria</taxon>
        <taxon>Burkholderiales</taxon>
        <taxon>Sphaerotilaceae</taxon>
        <taxon>Sphaerotilus</taxon>
    </lineage>
</organism>
<keyword evidence="10" id="KW-0411">Iron-sulfur</keyword>
<keyword evidence="2" id="KW-1003">Cell membrane</keyword>
<feature type="domain" description="4Fe-4S ferredoxin-type" evidence="12">
    <location>
        <begin position="82"/>
        <end position="111"/>
    </location>
</feature>
<dbReference type="NCBIfam" id="NF005415">
    <property type="entry name" value="PRK06991.1"/>
    <property type="match status" value="1"/>
</dbReference>
<dbReference type="Gene3D" id="3.30.70.3270">
    <property type="match status" value="1"/>
</dbReference>